<dbReference type="GO" id="GO:0016787">
    <property type="term" value="F:hydrolase activity"/>
    <property type="evidence" value="ECO:0007669"/>
    <property type="project" value="UniProtKB-KW"/>
</dbReference>
<dbReference type="PANTHER" id="PTHR43540:SF1">
    <property type="entry name" value="ISOCHORISMATASE HYDROLASE"/>
    <property type="match status" value="1"/>
</dbReference>
<evidence type="ECO:0000313" key="5">
    <source>
        <dbReference type="Proteomes" id="UP001344906"/>
    </source>
</evidence>
<comment type="caution">
    <text evidence="4">The sequence shown here is derived from an EMBL/GenBank/DDBJ whole genome shotgun (WGS) entry which is preliminary data.</text>
</comment>
<gene>
    <name evidence="4" type="ORF">KDH_09140</name>
</gene>
<dbReference type="Proteomes" id="UP001344906">
    <property type="component" value="Unassembled WGS sequence"/>
</dbReference>
<dbReference type="InterPro" id="IPR000868">
    <property type="entry name" value="Isochorismatase-like_dom"/>
</dbReference>
<sequence>MSETQTHAHTALLVMDMQEEIVRRYSQTEDFLALVNGAIAAARAAAIPVIYVVVGFRPGYPEASPRNKSFSTLKRQASSSAQAPMTAPTVHPALAPQPEDILITKRRVSAFSGSDLEVVLRAQNISHLVLCGIATSGVVLSTLREAADKDYQLTVLADGCFDQDEEVQRVLLSKVFPRQADVLQVETWKMKLTAGEIQE</sequence>
<dbReference type="InterPro" id="IPR050272">
    <property type="entry name" value="Isochorismatase-like_hydrls"/>
</dbReference>
<protein>
    <submittedName>
        <fullName evidence="4">Cysteine hydrolase</fullName>
    </submittedName>
</protein>
<accession>A0ABQ6FLG3</accession>
<dbReference type="Pfam" id="PF00857">
    <property type="entry name" value="Isochorismatase"/>
    <property type="match status" value="1"/>
</dbReference>
<keyword evidence="1 4" id="KW-0378">Hydrolase</keyword>
<reference evidence="4 5" key="1">
    <citation type="submission" date="2023-02" db="EMBL/GenBank/DDBJ databases">
        <title>Dictyobacter halimunensis sp. nov., a new member of the class Ktedonobacteria from forest soil in a geothermal area.</title>
        <authorList>
            <person name="Rachmania M.K."/>
            <person name="Ningsih F."/>
            <person name="Sakai Y."/>
            <person name="Yabe S."/>
            <person name="Yokota A."/>
            <person name="Sjamsuridzal W."/>
        </authorList>
    </citation>
    <scope>NUCLEOTIDE SEQUENCE [LARGE SCALE GENOMIC DNA]</scope>
    <source>
        <strain evidence="4 5">S3.2.2.5</strain>
    </source>
</reference>
<dbReference type="CDD" id="cd00431">
    <property type="entry name" value="cysteine_hydrolases"/>
    <property type="match status" value="1"/>
</dbReference>
<dbReference type="PANTHER" id="PTHR43540">
    <property type="entry name" value="PEROXYUREIDOACRYLATE/UREIDOACRYLATE AMIDOHYDROLASE-RELATED"/>
    <property type="match status" value="1"/>
</dbReference>
<evidence type="ECO:0000256" key="2">
    <source>
        <dbReference type="SAM" id="MobiDB-lite"/>
    </source>
</evidence>
<evidence type="ECO:0000259" key="3">
    <source>
        <dbReference type="Pfam" id="PF00857"/>
    </source>
</evidence>
<keyword evidence="5" id="KW-1185">Reference proteome</keyword>
<evidence type="ECO:0000256" key="1">
    <source>
        <dbReference type="ARBA" id="ARBA00022801"/>
    </source>
</evidence>
<dbReference type="SUPFAM" id="SSF52499">
    <property type="entry name" value="Isochorismatase-like hydrolases"/>
    <property type="match status" value="1"/>
</dbReference>
<feature type="domain" description="Isochorismatase-like" evidence="3">
    <location>
        <begin position="10"/>
        <end position="186"/>
    </location>
</feature>
<dbReference type="InterPro" id="IPR036380">
    <property type="entry name" value="Isochorismatase-like_sf"/>
</dbReference>
<dbReference type="RefSeq" id="WP_338247780.1">
    <property type="nucleotide sequence ID" value="NZ_BSRI01000001.1"/>
</dbReference>
<name>A0ABQ6FLG3_9CHLR</name>
<evidence type="ECO:0000313" key="4">
    <source>
        <dbReference type="EMBL" id="GLV54065.1"/>
    </source>
</evidence>
<dbReference type="Gene3D" id="3.40.50.850">
    <property type="entry name" value="Isochorismatase-like"/>
    <property type="match status" value="1"/>
</dbReference>
<dbReference type="EMBL" id="BSRI01000001">
    <property type="protein sequence ID" value="GLV54065.1"/>
    <property type="molecule type" value="Genomic_DNA"/>
</dbReference>
<feature type="region of interest" description="Disordered" evidence="2">
    <location>
        <begin position="65"/>
        <end position="93"/>
    </location>
</feature>
<feature type="compositionally biased region" description="Polar residues" evidence="2">
    <location>
        <begin position="66"/>
        <end position="83"/>
    </location>
</feature>
<organism evidence="4 5">
    <name type="scientific">Dictyobacter halimunensis</name>
    <dbReference type="NCBI Taxonomy" id="3026934"/>
    <lineage>
        <taxon>Bacteria</taxon>
        <taxon>Bacillati</taxon>
        <taxon>Chloroflexota</taxon>
        <taxon>Ktedonobacteria</taxon>
        <taxon>Ktedonobacterales</taxon>
        <taxon>Dictyobacteraceae</taxon>
        <taxon>Dictyobacter</taxon>
    </lineage>
</organism>
<proteinExistence type="predicted"/>